<dbReference type="EMBL" id="KN563582">
    <property type="protein sequence ID" value="KHJ85524.1"/>
    <property type="molecule type" value="Genomic_DNA"/>
</dbReference>
<proteinExistence type="predicted"/>
<reference evidence="1 2" key="1">
    <citation type="submission" date="2014-03" db="EMBL/GenBank/DDBJ databases">
        <title>Draft genome of the hookworm Oesophagostomum dentatum.</title>
        <authorList>
            <person name="Mitreva M."/>
        </authorList>
    </citation>
    <scope>NUCLEOTIDE SEQUENCE [LARGE SCALE GENOMIC DNA]</scope>
    <source>
        <strain evidence="1 2">OD-Hann</strain>
    </source>
</reference>
<dbReference type="Proteomes" id="UP000053660">
    <property type="component" value="Unassembled WGS sequence"/>
</dbReference>
<name>A0A0B1SKS7_OESDE</name>
<organism evidence="1 2">
    <name type="scientific">Oesophagostomum dentatum</name>
    <name type="common">Nodular worm</name>
    <dbReference type="NCBI Taxonomy" id="61180"/>
    <lineage>
        <taxon>Eukaryota</taxon>
        <taxon>Metazoa</taxon>
        <taxon>Ecdysozoa</taxon>
        <taxon>Nematoda</taxon>
        <taxon>Chromadorea</taxon>
        <taxon>Rhabditida</taxon>
        <taxon>Rhabditina</taxon>
        <taxon>Rhabditomorpha</taxon>
        <taxon>Strongyloidea</taxon>
        <taxon>Strongylidae</taxon>
        <taxon>Oesophagostomum</taxon>
    </lineage>
</organism>
<dbReference type="AlphaFoldDB" id="A0A0B1SKS7"/>
<evidence type="ECO:0000313" key="2">
    <source>
        <dbReference type="Proteomes" id="UP000053660"/>
    </source>
</evidence>
<keyword evidence="2" id="KW-1185">Reference proteome</keyword>
<sequence>MIRIRLPLPLQFYNCFLENGAYLYMHSKKEFDRNPALKSYQVGDYWEYHVPDPMWWTLRNFTLTAMEHFLNIIPYETEFGCARSANFTVFPGRSDAVQFDRLVCLFR</sequence>
<gene>
    <name evidence="1" type="ORF">OESDEN_14748</name>
</gene>
<accession>A0A0B1SKS7</accession>
<protein>
    <submittedName>
        <fullName evidence="1">Uncharacterized protein</fullName>
    </submittedName>
</protein>
<evidence type="ECO:0000313" key="1">
    <source>
        <dbReference type="EMBL" id="KHJ85524.1"/>
    </source>
</evidence>